<dbReference type="Proteomes" id="UP000218209">
    <property type="component" value="Unassembled WGS sequence"/>
</dbReference>
<dbReference type="AlphaFoldDB" id="A0A1X6NU69"/>
<protein>
    <submittedName>
        <fullName evidence="1">Uncharacterized protein</fullName>
    </submittedName>
</protein>
<evidence type="ECO:0000313" key="2">
    <source>
        <dbReference type="Proteomes" id="UP000218209"/>
    </source>
</evidence>
<sequence>MAAFVASSGVAALAGDRVGARGAFGGAAIATAAPTAAASTPRMGYGDYSYLTDATKGHVGQYYVDKFRRASDFSRGVPASAADGLLGRTAKGAVAVPAEGIPQLTEGPLAPSPDAAADPRVAEAEGTVWSWDAGYVDPSLSAVEDTNDEAVADRAFAAFRGSMESTRGAALARSSKALEATVTRLSGTIGEKALLTLDGQLDAEYSRLQKIKNHPRLTPYGRPQTEIPGRPYVGSVGALDFAKGPGGEPATTAVVAAGNGVGAFWKEPEQPQPTYKRPLGAATPERIYNASPDVARLTSTAESAGIVVQE</sequence>
<gene>
    <name evidence="1" type="ORF">BU14_0463s0010</name>
</gene>
<proteinExistence type="predicted"/>
<reference evidence="1 2" key="1">
    <citation type="submission" date="2017-03" db="EMBL/GenBank/DDBJ databases">
        <title>WGS assembly of Porphyra umbilicalis.</title>
        <authorList>
            <person name="Brawley S.H."/>
            <person name="Blouin N.A."/>
            <person name="Ficko-Blean E."/>
            <person name="Wheeler G.L."/>
            <person name="Lohr M."/>
            <person name="Goodson H.V."/>
            <person name="Jenkins J.W."/>
            <person name="Blaby-Haas C.E."/>
            <person name="Helliwell K.E."/>
            <person name="Chan C."/>
            <person name="Marriage T."/>
            <person name="Bhattacharya D."/>
            <person name="Klein A.S."/>
            <person name="Badis Y."/>
            <person name="Brodie J."/>
            <person name="Cao Y."/>
            <person name="Collen J."/>
            <person name="Dittami S.M."/>
            <person name="Gachon C.M."/>
            <person name="Green B.R."/>
            <person name="Karpowicz S."/>
            <person name="Kim J.W."/>
            <person name="Kudahl U."/>
            <person name="Lin S."/>
            <person name="Michel G."/>
            <person name="Mittag M."/>
            <person name="Olson B.J."/>
            <person name="Pangilinan J."/>
            <person name="Peng Y."/>
            <person name="Qiu H."/>
            <person name="Shu S."/>
            <person name="Singer J.T."/>
            <person name="Smith A.G."/>
            <person name="Sprecher B.N."/>
            <person name="Wagner V."/>
            <person name="Wang W."/>
            <person name="Wang Z.-Y."/>
            <person name="Yan J."/>
            <person name="Yarish C."/>
            <person name="Zoeuner-Riek S."/>
            <person name="Zhuang Y."/>
            <person name="Zou Y."/>
            <person name="Lindquist E.A."/>
            <person name="Grimwood J."/>
            <person name="Barry K."/>
            <person name="Rokhsar D.S."/>
            <person name="Schmutz J."/>
            <person name="Stiller J.W."/>
            <person name="Grossman A.R."/>
            <person name="Prochnik S.E."/>
        </authorList>
    </citation>
    <scope>NUCLEOTIDE SEQUENCE [LARGE SCALE GENOMIC DNA]</scope>
    <source>
        <strain evidence="1">4086291</strain>
    </source>
</reference>
<organism evidence="1 2">
    <name type="scientific">Porphyra umbilicalis</name>
    <name type="common">Purple laver</name>
    <name type="synonym">Red alga</name>
    <dbReference type="NCBI Taxonomy" id="2786"/>
    <lineage>
        <taxon>Eukaryota</taxon>
        <taxon>Rhodophyta</taxon>
        <taxon>Bangiophyceae</taxon>
        <taxon>Bangiales</taxon>
        <taxon>Bangiaceae</taxon>
        <taxon>Porphyra</taxon>
    </lineage>
</organism>
<name>A0A1X6NU69_PORUM</name>
<evidence type="ECO:0000313" key="1">
    <source>
        <dbReference type="EMBL" id="OSX72148.1"/>
    </source>
</evidence>
<dbReference type="EMBL" id="KV919080">
    <property type="protein sequence ID" value="OSX72148.1"/>
    <property type="molecule type" value="Genomic_DNA"/>
</dbReference>
<dbReference type="OrthoDB" id="3986at2759"/>
<keyword evidence="2" id="KW-1185">Reference proteome</keyword>
<accession>A0A1X6NU69</accession>